<evidence type="ECO:0000259" key="6">
    <source>
        <dbReference type="SMART" id="SM00082"/>
    </source>
</evidence>
<keyword evidence="5" id="KW-1133">Transmembrane helix</keyword>
<feature type="region of interest" description="Disordered" evidence="4">
    <location>
        <begin position="1"/>
        <end position="39"/>
    </location>
</feature>
<dbReference type="OrthoDB" id="676979at2759"/>
<dbReference type="InterPro" id="IPR000483">
    <property type="entry name" value="Cys-rich_flank_reg_C"/>
</dbReference>
<feature type="transmembrane region" description="Helical" evidence="5">
    <location>
        <begin position="557"/>
        <end position="582"/>
    </location>
</feature>
<dbReference type="Pfam" id="PF12799">
    <property type="entry name" value="LRR_4"/>
    <property type="match status" value="1"/>
</dbReference>
<dbReference type="InterPro" id="IPR032675">
    <property type="entry name" value="LRR_dom_sf"/>
</dbReference>
<dbReference type="InterPro" id="IPR003591">
    <property type="entry name" value="Leu-rich_rpt_typical-subtyp"/>
</dbReference>
<keyword evidence="5" id="KW-0812">Transmembrane</keyword>
<evidence type="ECO:0000256" key="4">
    <source>
        <dbReference type="SAM" id="MobiDB-lite"/>
    </source>
</evidence>
<keyword evidence="1" id="KW-0433">Leucine-rich repeat</keyword>
<dbReference type="PANTHER" id="PTHR24369:SF157">
    <property type="entry name" value="LRRCT DOMAIN-CONTAINING PROTEIN"/>
    <property type="match status" value="1"/>
</dbReference>
<evidence type="ECO:0000313" key="7">
    <source>
        <dbReference type="Proteomes" id="UP001652581"/>
    </source>
</evidence>
<dbReference type="SMART" id="SM00369">
    <property type="entry name" value="LRR_TYP"/>
    <property type="match status" value="6"/>
</dbReference>
<evidence type="ECO:0000256" key="3">
    <source>
        <dbReference type="ARBA" id="ARBA00022737"/>
    </source>
</evidence>
<accession>A0A6I9ISM6</accession>
<dbReference type="GeneID" id="102524764"/>
<dbReference type="PROSITE" id="PS51450">
    <property type="entry name" value="LRR"/>
    <property type="match status" value="3"/>
</dbReference>
<name>A0A6I9ISM6_VICPA</name>
<dbReference type="InParanoid" id="A0A6I9ISM6"/>
<keyword evidence="7" id="KW-1185">Reference proteome</keyword>
<dbReference type="InterPro" id="IPR050541">
    <property type="entry name" value="LRR_TM_domain-containing"/>
</dbReference>
<gene>
    <name evidence="8" type="primary">GP1BA</name>
</gene>
<evidence type="ECO:0000256" key="5">
    <source>
        <dbReference type="SAM" id="Phobius"/>
    </source>
</evidence>
<evidence type="ECO:0000256" key="2">
    <source>
        <dbReference type="ARBA" id="ARBA00022729"/>
    </source>
</evidence>
<dbReference type="PANTHER" id="PTHR24369">
    <property type="entry name" value="ANTIGEN BSP, PUTATIVE-RELATED"/>
    <property type="match status" value="1"/>
</dbReference>
<evidence type="ECO:0000313" key="8">
    <source>
        <dbReference type="RefSeq" id="XP_006220489.2"/>
    </source>
</evidence>
<feature type="region of interest" description="Disordered" evidence="4">
    <location>
        <begin position="56"/>
        <end position="83"/>
    </location>
</feature>
<dbReference type="Gene3D" id="3.80.10.10">
    <property type="entry name" value="Ribonuclease Inhibitor"/>
    <property type="match status" value="1"/>
</dbReference>
<dbReference type="Proteomes" id="UP001652581">
    <property type="component" value="Chromosome 16"/>
</dbReference>
<reference evidence="8" key="1">
    <citation type="submission" date="2025-08" db="UniProtKB">
        <authorList>
            <consortium name="RefSeq"/>
        </authorList>
    </citation>
    <scope>IDENTIFICATION</scope>
</reference>
<keyword evidence="5" id="KW-0472">Membrane</keyword>
<dbReference type="FunCoup" id="A0A6I9ISM6">
    <property type="interactions" value="25"/>
</dbReference>
<protein>
    <submittedName>
        <fullName evidence="8">Platelet glycoprotein Ib alpha chain isoform X1</fullName>
    </submittedName>
</protein>
<feature type="region of interest" description="Disordered" evidence="4">
    <location>
        <begin position="461"/>
        <end position="496"/>
    </location>
</feature>
<keyword evidence="3" id="KW-0677">Repeat</keyword>
<dbReference type="KEGG" id="vpc:102524764"/>
<dbReference type="GO" id="GO:0005886">
    <property type="term" value="C:plasma membrane"/>
    <property type="evidence" value="ECO:0007669"/>
    <property type="project" value="TreeGrafter"/>
</dbReference>
<dbReference type="InterPro" id="IPR001611">
    <property type="entry name" value="Leu-rich_rpt"/>
</dbReference>
<feature type="compositionally biased region" description="Low complexity" evidence="4">
    <location>
        <begin position="463"/>
        <end position="474"/>
    </location>
</feature>
<dbReference type="InterPro" id="IPR025875">
    <property type="entry name" value="Leu-rich_rpt_4"/>
</dbReference>
<feature type="domain" description="LRRCT" evidence="6">
    <location>
        <begin position="330"/>
        <end position="390"/>
    </location>
</feature>
<proteinExistence type="predicted"/>
<dbReference type="Pfam" id="PF13855">
    <property type="entry name" value="LRR_8"/>
    <property type="match status" value="1"/>
</dbReference>
<feature type="compositionally biased region" description="Pro residues" evidence="4">
    <location>
        <begin position="475"/>
        <end position="485"/>
    </location>
</feature>
<evidence type="ECO:0000256" key="1">
    <source>
        <dbReference type="ARBA" id="ARBA00022614"/>
    </source>
</evidence>
<dbReference type="CTD" id="2811"/>
<dbReference type="RefSeq" id="XP_006220489.2">
    <property type="nucleotide sequence ID" value="XM_006220427.4"/>
</dbReference>
<organism evidence="7 8">
    <name type="scientific">Vicugna pacos</name>
    <name type="common">Alpaca</name>
    <name type="synonym">Lama pacos</name>
    <dbReference type="NCBI Taxonomy" id="30538"/>
    <lineage>
        <taxon>Eukaryota</taxon>
        <taxon>Metazoa</taxon>
        <taxon>Chordata</taxon>
        <taxon>Craniata</taxon>
        <taxon>Vertebrata</taxon>
        <taxon>Euteleostomi</taxon>
        <taxon>Mammalia</taxon>
        <taxon>Eutheria</taxon>
        <taxon>Laurasiatheria</taxon>
        <taxon>Artiodactyla</taxon>
        <taxon>Tylopoda</taxon>
        <taxon>Camelidae</taxon>
        <taxon>Vicugna</taxon>
    </lineage>
</organism>
<dbReference type="SMART" id="SM00364">
    <property type="entry name" value="LRR_BAC"/>
    <property type="match status" value="5"/>
</dbReference>
<dbReference type="SMART" id="SM00082">
    <property type="entry name" value="LRRCT"/>
    <property type="match status" value="1"/>
</dbReference>
<dbReference type="SUPFAM" id="SSF52058">
    <property type="entry name" value="L domain-like"/>
    <property type="match status" value="1"/>
</dbReference>
<sequence length="670" mass="73258">MRVAAGEVLKNWESDGRSPRLPGVEGKWEREEPKGGLGGKSWKEVIRACVREGDHSLGPRSPYQAGISSPSPPPSCPRPGAPWSWEREGPGHTLEEALCLGRSFWQPVPMPLLFLLLLLPSPSHPSSICEVSIVAKRMELNCDNLGLKAPPPDLPAETAILHLGENPLGTFSTASLVSLTSLTQLHLSRSQVTSLEVDGKLPKLETLTISHNKLRSLPSLGQALPALATLDVSFNELTSLFPGALEGLTHLHELSLRGNNLTTLPPELLATTSQLQKLNLADNRLSELPPGFLHGLDELHTLYLQGNLLRTIPKGFLGAPMLSFTFFHDNPWFCDCGILHFSHWLRRNSQSVYLWKEGVDAQAMTPNVESVQCDHPHNMSVSAYMGKGCTASGDQLDYDEDYESDSVPSTRAAVQSFTTSEAQPTHWDPFHSVLTTSLRGQTPSWLPSKIKTTFPAITGPIFSTTLKPTTEPSTTPTPPKPPTTPTTPELTTQTTSEPTKFSTSVEFISVSATLEPTKTLISEYANSLKILRVVQGTLDGSPNDPFLISDFCCLFPLGFYILGLLWLLFASGVLIMLLTWVWRGAPQALATATHTTHLELQRGRQVMVPHAWLLFFRGSLPTFRSSLFLWVRPNGRVGPLLAGRRPSALSLGRGQDLLGTVGVRYSGHSL</sequence>
<feature type="compositionally biased region" description="Pro residues" evidence="4">
    <location>
        <begin position="70"/>
        <end position="80"/>
    </location>
</feature>
<feature type="compositionally biased region" description="Low complexity" evidence="4">
    <location>
        <begin position="486"/>
        <end position="496"/>
    </location>
</feature>
<keyword evidence="2" id="KW-0732">Signal</keyword>